<dbReference type="Pfam" id="PF00534">
    <property type="entry name" value="Glycos_transf_1"/>
    <property type="match status" value="1"/>
</dbReference>
<accession>A0ABU0A041</accession>
<dbReference type="RefSeq" id="WP_307328945.1">
    <property type="nucleotide sequence ID" value="NZ_JAUSUG010000018.1"/>
</dbReference>
<protein>
    <submittedName>
        <fullName evidence="2">Glycosyltransferase involved in cell wall biosynthesis</fullName>
    </submittedName>
</protein>
<sequence>MKKNVIFIINNLNCGGAEKGLISLLETLDYSRYDVDLFLFKHEGLFYKKVPSQVNILDEPLEFRYYDMPIKQAIFKALKEKRFDITLSRIQAGIIFKTERNLARCEQRVWKYLSKVVNAPSKNYDVSIGFLEKNPIYFSVDNVKAKKKIGFIHTDYEKLQMDPKIDAKYFEKLSHIVTVSNESSNVLKNIFPENSDKITVIKNIVSANTIRKMSLDNIYCEKKDITIVSVGRLHSAKGFDLAIEACDLLLKKGYKVLWYVVGEGPERNKLESIINEKKINNNFKLVGMQENPYPYIKMCDIYVQTSLFEGSCISITEAKILRKPIVSTNFRSISDQIIDGVNGLIVDMKAEEIMKGIVSLIEDQRMRNKIVSNLSDESLGNEEEVNKLYDIIDVT</sequence>
<comment type="caution">
    <text evidence="2">The sequence shown here is derived from an EMBL/GenBank/DDBJ whole genome shotgun (WGS) entry which is preliminary data.</text>
</comment>
<dbReference type="CDD" id="cd03811">
    <property type="entry name" value="GT4_GT28_WabH-like"/>
    <property type="match status" value="1"/>
</dbReference>
<evidence type="ECO:0000313" key="2">
    <source>
        <dbReference type="EMBL" id="MDQ0256580.1"/>
    </source>
</evidence>
<dbReference type="PANTHER" id="PTHR12526:SF630">
    <property type="entry name" value="GLYCOSYLTRANSFERASE"/>
    <property type="match status" value="1"/>
</dbReference>
<evidence type="ECO:0000259" key="1">
    <source>
        <dbReference type="Pfam" id="PF00534"/>
    </source>
</evidence>
<keyword evidence="3" id="KW-1185">Reference proteome</keyword>
<gene>
    <name evidence="2" type="ORF">J2S74_004002</name>
</gene>
<feature type="domain" description="Glycosyl transferase family 1" evidence="1">
    <location>
        <begin position="222"/>
        <end position="373"/>
    </location>
</feature>
<organism evidence="2 3">
    <name type="scientific">Evansella vedderi</name>
    <dbReference type="NCBI Taxonomy" id="38282"/>
    <lineage>
        <taxon>Bacteria</taxon>
        <taxon>Bacillati</taxon>
        <taxon>Bacillota</taxon>
        <taxon>Bacilli</taxon>
        <taxon>Bacillales</taxon>
        <taxon>Bacillaceae</taxon>
        <taxon>Evansella</taxon>
    </lineage>
</organism>
<dbReference type="SUPFAM" id="SSF53756">
    <property type="entry name" value="UDP-Glycosyltransferase/glycogen phosphorylase"/>
    <property type="match status" value="1"/>
</dbReference>
<name>A0ABU0A041_9BACI</name>
<evidence type="ECO:0000313" key="3">
    <source>
        <dbReference type="Proteomes" id="UP001230005"/>
    </source>
</evidence>
<dbReference type="PANTHER" id="PTHR12526">
    <property type="entry name" value="GLYCOSYLTRANSFERASE"/>
    <property type="match status" value="1"/>
</dbReference>
<dbReference type="InterPro" id="IPR001296">
    <property type="entry name" value="Glyco_trans_1"/>
</dbReference>
<reference evidence="2 3" key="1">
    <citation type="submission" date="2023-07" db="EMBL/GenBank/DDBJ databases">
        <title>Genomic Encyclopedia of Type Strains, Phase IV (KMG-IV): sequencing the most valuable type-strain genomes for metagenomic binning, comparative biology and taxonomic classification.</title>
        <authorList>
            <person name="Goeker M."/>
        </authorList>
    </citation>
    <scope>NUCLEOTIDE SEQUENCE [LARGE SCALE GENOMIC DNA]</scope>
    <source>
        <strain evidence="2 3">DSM 9768</strain>
    </source>
</reference>
<dbReference type="Gene3D" id="3.40.50.2000">
    <property type="entry name" value="Glycogen Phosphorylase B"/>
    <property type="match status" value="2"/>
</dbReference>
<proteinExistence type="predicted"/>
<dbReference type="Proteomes" id="UP001230005">
    <property type="component" value="Unassembled WGS sequence"/>
</dbReference>
<dbReference type="EMBL" id="JAUSUG010000018">
    <property type="protein sequence ID" value="MDQ0256580.1"/>
    <property type="molecule type" value="Genomic_DNA"/>
</dbReference>